<dbReference type="Gene3D" id="3.40.970.20">
    <property type="entry name" value="Carbon monoxide dehydrogenase alpha subunit. Chain D, domain 4"/>
    <property type="match status" value="1"/>
</dbReference>
<dbReference type="NCBIfam" id="NF003379">
    <property type="entry name" value="PRK04456.1"/>
    <property type="match status" value="1"/>
</dbReference>
<evidence type="ECO:0000313" key="9">
    <source>
        <dbReference type="EMBL" id="HGF34575.1"/>
    </source>
</evidence>
<sequence>MSKIIISAAIRGAHNIVNKAAAKLDEAIQKYGENQEIGFPNTAYYLPIIYSLMGIKVEKLKDAVPVMKRCKSLLPPIPAEKFYLPYLGPGLDAGLATLFAEEIFEAIRILENPDFYIGGEEVIEKGAANIWLGPADDTIMRKRGIEFVDGSAPGFAAIVGAAPSVQEAVDLVLEYQKKNLYIFCAARNVEGTTSVPEQLLEAGVQIGWPTRIVPFSPDISGAVFALGFANRAAMAFGGIKPGAALKNLIYNKDRIFAFVNAVSTIPDEWYANAAGAINYGFPTITNQDIPQVLPTGICTYEHVVSNVPMHELAQKSIEVRGLKVTVTHIDIPVNFGAAFEGERVRKDDLYAECGGGKTQAVELVTSKRMDEVEDGKIEVFGPDLPDLPKDKIPMRLPLAVVVEVAGRNFQPDFEPILERQIHHLVNYAQGVMHIGQRDIAWYRIGKGAVEKGFTLKHIGTILHAKFHQDFGAIFDKCQVKLYTEKDKVDEITAWARKVYAERDARVEGMTDETTETYYSCTLCQSFAPNHVCVISPERTGLCGAYNWMDCKASYEINPTGPNQPIQKGETLDEKLGNWKGVNEFVFKASRQAVSSYNFYSLVYDPMTTCGCCECISAVLPMCNGVMTVNRDYTGETPCGMKFTTLAGVIGGGQVTPGFVGHSKYNICQRKFIKGDGGLKRVVWMPKILKEELRERLIKRGEEEGIPDLIDRIADETVGVTEDEILPFLTEKNHPALSMDPIIG</sequence>
<dbReference type="GO" id="GO:0006084">
    <property type="term" value="P:acetyl-CoA metabolic process"/>
    <property type="evidence" value="ECO:0007669"/>
    <property type="project" value="InterPro"/>
</dbReference>
<dbReference type="SUPFAM" id="SSF56821">
    <property type="entry name" value="Prismane protein-like"/>
    <property type="match status" value="1"/>
</dbReference>
<evidence type="ECO:0000256" key="6">
    <source>
        <dbReference type="ARBA" id="ARBA00023014"/>
    </source>
</evidence>
<keyword evidence="2" id="KW-0533">Nickel</keyword>
<reference evidence="9" key="1">
    <citation type="journal article" date="2020" name="mSystems">
        <title>Genome- and Community-Level Interaction Insights into Carbon Utilization and Element Cycling Functions of Hydrothermarchaeota in Hydrothermal Sediment.</title>
        <authorList>
            <person name="Zhou Z."/>
            <person name="Liu Y."/>
            <person name="Xu W."/>
            <person name="Pan J."/>
            <person name="Luo Z.H."/>
            <person name="Li M."/>
        </authorList>
    </citation>
    <scope>NUCLEOTIDE SEQUENCE [LARGE SCALE GENOMIC DNA]</scope>
    <source>
        <strain evidence="9">SpSt-897</strain>
    </source>
</reference>
<dbReference type="GO" id="GO:0046872">
    <property type="term" value="F:metal ion binding"/>
    <property type="evidence" value="ECO:0007669"/>
    <property type="project" value="UniProtKB-KW"/>
</dbReference>
<keyword evidence="3" id="KW-0808">Transferase</keyword>
<dbReference type="InterPro" id="IPR041350">
    <property type="entry name" value="CODH_A_N"/>
</dbReference>
<gene>
    <name evidence="9" type="primary">cdhC</name>
    <name evidence="9" type="ORF">ENW96_09350</name>
</gene>
<evidence type="ECO:0000256" key="4">
    <source>
        <dbReference type="ARBA" id="ARBA00022723"/>
    </source>
</evidence>
<dbReference type="Gene3D" id="1.10.8.190">
    <property type="entry name" value="Carbon monoxide dehydrogenase alpha subunit. Chain M, domain 1"/>
    <property type="match status" value="1"/>
</dbReference>
<dbReference type="GO" id="GO:0051536">
    <property type="term" value="F:iron-sulfur cluster binding"/>
    <property type="evidence" value="ECO:0007669"/>
    <property type="project" value="UniProtKB-KW"/>
</dbReference>
<dbReference type="EMBL" id="DTMF01000228">
    <property type="protein sequence ID" value="HGF34575.1"/>
    <property type="molecule type" value="Genomic_DNA"/>
</dbReference>
<dbReference type="EC" id="2.3.1.169" evidence="1"/>
<evidence type="ECO:0000259" key="7">
    <source>
        <dbReference type="Pfam" id="PF18537"/>
    </source>
</evidence>
<dbReference type="InterPro" id="IPR011254">
    <property type="entry name" value="Prismane-like_sf"/>
</dbReference>
<dbReference type="PANTHER" id="PTHR42281:SF1">
    <property type="entry name" value="ACETYL-COA DECARBONYLASE_SYNTHASE COMPLEX SUBUNIT BETA 1"/>
    <property type="match status" value="1"/>
</dbReference>
<dbReference type="Pfam" id="PF03598">
    <property type="entry name" value="CdhC"/>
    <property type="match status" value="1"/>
</dbReference>
<dbReference type="PANTHER" id="PTHR42281">
    <property type="match status" value="1"/>
</dbReference>
<dbReference type="NCBIfam" id="TIGR00316">
    <property type="entry name" value="cdhC"/>
    <property type="match status" value="1"/>
</dbReference>
<dbReference type="InterPro" id="IPR038571">
    <property type="entry name" value="CO_DH/Ac-CoA_synth_bsu_3_sf"/>
</dbReference>
<organism evidence="9">
    <name type="scientific">Desulfobacca acetoxidans</name>
    <dbReference type="NCBI Taxonomy" id="60893"/>
    <lineage>
        <taxon>Bacteria</taxon>
        <taxon>Pseudomonadati</taxon>
        <taxon>Thermodesulfobacteriota</taxon>
        <taxon>Desulfobaccia</taxon>
        <taxon>Desulfobaccales</taxon>
        <taxon>Desulfobaccaceae</taxon>
        <taxon>Desulfobacca</taxon>
    </lineage>
</organism>
<keyword evidence="6" id="KW-0411">Iron-sulfur</keyword>
<dbReference type="GO" id="GO:0043885">
    <property type="term" value="F:anaerobic carbon-monoxide dehydrogenase activity"/>
    <property type="evidence" value="ECO:0007669"/>
    <property type="project" value="InterPro"/>
</dbReference>
<proteinExistence type="predicted"/>
<dbReference type="Pfam" id="PF19436">
    <property type="entry name" value="ACS_CODH_B_C"/>
    <property type="match status" value="1"/>
</dbReference>
<dbReference type="NCBIfam" id="NF040764">
    <property type="entry name" value="CODH_ACS_al_bet"/>
    <property type="match status" value="1"/>
</dbReference>
<comment type="caution">
    <text evidence="9">The sequence shown here is derived from an EMBL/GenBank/DDBJ whole genome shotgun (WGS) entry which is preliminary data.</text>
</comment>
<dbReference type="AlphaFoldDB" id="A0A7C3V5S5"/>
<protein>
    <recommendedName>
        <fullName evidence="1">CO-methylating acetyl-CoA synthase</fullName>
        <ecNumber evidence="1">2.3.1.169</ecNumber>
    </recommendedName>
</protein>
<keyword evidence="5" id="KW-0408">Iron</keyword>
<feature type="domain" description="Carbon monoxide dehydrogenase subunit alpha ,N-terminal" evidence="7">
    <location>
        <begin position="23"/>
        <end position="108"/>
    </location>
</feature>
<dbReference type="Gene3D" id="3.30.1650.10">
    <property type="entry name" value="Bifunctional carbon monoxide dehydrogenase/acetyl-coa synthase(codh/acs), Chain M, domain 3"/>
    <property type="match status" value="1"/>
</dbReference>
<evidence type="ECO:0000256" key="1">
    <source>
        <dbReference type="ARBA" id="ARBA00012244"/>
    </source>
</evidence>
<feature type="domain" description="CO dehydrogenase/acetyl-CoA synthase complex beta subunit C-terminal" evidence="8">
    <location>
        <begin position="499"/>
        <end position="742"/>
    </location>
</feature>
<dbReference type="Gene3D" id="3.40.1470.10">
    <property type="entry name" value="Bifunctional carbon monoxide dehydrogenase/acetyl-coa synthase(codh/acs), Chain M, domain 5"/>
    <property type="match status" value="1"/>
</dbReference>
<evidence type="ECO:0000256" key="3">
    <source>
        <dbReference type="ARBA" id="ARBA00022679"/>
    </source>
</evidence>
<dbReference type="NCBIfam" id="NF007078">
    <property type="entry name" value="PRK09529.1"/>
    <property type="match status" value="1"/>
</dbReference>
<evidence type="ECO:0000256" key="5">
    <source>
        <dbReference type="ARBA" id="ARBA00023004"/>
    </source>
</evidence>
<name>A0A7C3V5S5_9BACT</name>
<dbReference type="Gene3D" id="3.40.50.2030">
    <property type="match status" value="1"/>
</dbReference>
<dbReference type="InterPro" id="IPR016099">
    <property type="entry name" value="Prismane-like_a/b-sand"/>
</dbReference>
<dbReference type="GO" id="GO:0043884">
    <property type="term" value="F:CO-methylating acetyl-CoA synthase activity"/>
    <property type="evidence" value="ECO:0007669"/>
    <property type="project" value="UniProtKB-EC"/>
</dbReference>
<dbReference type="Pfam" id="PF18537">
    <property type="entry name" value="CODH_A_N"/>
    <property type="match status" value="1"/>
</dbReference>
<dbReference type="InterPro" id="IPR045822">
    <property type="entry name" value="ACS_CODH_B_C"/>
</dbReference>
<evidence type="ECO:0000256" key="2">
    <source>
        <dbReference type="ARBA" id="ARBA00022596"/>
    </source>
</evidence>
<accession>A0A7C3V5S5</accession>
<keyword evidence="4" id="KW-0479">Metal-binding</keyword>
<evidence type="ECO:0000259" key="8">
    <source>
        <dbReference type="Pfam" id="PF19436"/>
    </source>
</evidence>
<dbReference type="InterPro" id="IPR004461">
    <property type="entry name" value="CO_DH/Ac-CoA_synth_bsu"/>
</dbReference>